<keyword evidence="1" id="KW-0129">CBS domain</keyword>
<dbReference type="Pfam" id="PF03448">
    <property type="entry name" value="MgtE_N"/>
    <property type="match status" value="1"/>
</dbReference>
<protein>
    <submittedName>
        <fullName evidence="3">MgtE intracellular region</fullName>
    </submittedName>
</protein>
<dbReference type="SUPFAM" id="SSF158791">
    <property type="entry name" value="MgtE N-terminal domain-like"/>
    <property type="match status" value="1"/>
</dbReference>
<gene>
    <name evidence="3" type="ordered locus">Tter_2338</name>
</gene>
<dbReference type="STRING" id="525904.Tter_2338"/>
<dbReference type="InterPro" id="IPR038076">
    <property type="entry name" value="MgtE_N_sf"/>
</dbReference>
<evidence type="ECO:0000313" key="4">
    <source>
        <dbReference type="Proteomes" id="UP000000323"/>
    </source>
</evidence>
<dbReference type="EMBL" id="CP001826">
    <property type="protein sequence ID" value="ACZ43237.1"/>
    <property type="molecule type" value="Genomic_DNA"/>
</dbReference>
<organism evidence="3 4">
    <name type="scientific">Thermobaculum terrenum (strain ATCC BAA-798 / CCMEE 7001 / YNP1)</name>
    <dbReference type="NCBI Taxonomy" id="525904"/>
    <lineage>
        <taxon>Bacteria</taxon>
        <taxon>Bacillati</taxon>
        <taxon>Chloroflexota</taxon>
        <taxon>Chloroflexia</taxon>
        <taxon>Candidatus Thermobaculales</taxon>
        <taxon>Candidatus Thermobaculaceae</taxon>
        <taxon>Thermobaculum</taxon>
    </lineage>
</organism>
<dbReference type="KEGG" id="ttr:Tter_2338"/>
<proteinExistence type="predicted"/>
<dbReference type="eggNOG" id="COG2239">
    <property type="taxonomic scope" value="Bacteria"/>
</dbReference>
<sequence>MAAAGHKVYTGIYLSQLLGKPIRDAQGARIARVQDLVVKFGTHPHPPVSGVVARAGSREFFIERSQIAEISDQGVRLNTFKVNLRPFERRDGEVLLGRDILDKQLIDIDGRKVIRANDLELGYFDGDYRLVGVDVSPQALLRRLGPAALTRNLRGTRVIDWEDVESFATDVPMVRLRVSHDKLSKLHPVDIAHILEHLSREQANEVLEALNDEIAADAVQEMDPADAADVMQALDSDRAADILEEMDPEDAADLLADLPKERADELLGLMEPKESEEVRELMAYKEGTAAGLMTNDFVALPATVSVGEALEALRRMEHVPNPLYHIYLVDDEERLAGVVALRDLVISPPSTPLAEIAQKEVAPAHPDDPAPAVAKKMAEYNLPTLPVVDDAGKLLGVVLFDDAMDLLIPEGWHHRLSQVFG</sequence>
<dbReference type="Gene3D" id="3.10.580.10">
    <property type="entry name" value="CBS-domain"/>
    <property type="match status" value="1"/>
</dbReference>
<dbReference type="InterPro" id="IPR006668">
    <property type="entry name" value="Mg_transptr_MgtE_intracell_dom"/>
</dbReference>
<dbReference type="RefSeq" id="WP_012876268.1">
    <property type="nucleotide sequence ID" value="NC_013526.1"/>
</dbReference>
<dbReference type="OrthoDB" id="9790355at2"/>
<dbReference type="HOGENOM" id="CLU_030870_1_0_0"/>
<dbReference type="InterPro" id="IPR046342">
    <property type="entry name" value="CBS_dom_sf"/>
</dbReference>
<feature type="domain" description="CBS" evidence="2">
    <location>
        <begin position="357"/>
        <end position="416"/>
    </location>
</feature>
<dbReference type="PANTHER" id="PTHR43773:SF1">
    <property type="entry name" value="MAGNESIUM TRANSPORTER MGTE"/>
    <property type="match status" value="1"/>
</dbReference>
<dbReference type="Proteomes" id="UP000000323">
    <property type="component" value="Chromosome 2"/>
</dbReference>
<name>D1CHL6_THET1</name>
<dbReference type="Gene3D" id="1.25.60.10">
    <property type="entry name" value="MgtE N-terminal domain-like"/>
    <property type="match status" value="1"/>
</dbReference>
<evidence type="ECO:0000313" key="3">
    <source>
        <dbReference type="EMBL" id="ACZ43237.1"/>
    </source>
</evidence>
<dbReference type="GO" id="GO:0016020">
    <property type="term" value="C:membrane"/>
    <property type="evidence" value="ECO:0007669"/>
    <property type="project" value="InterPro"/>
</dbReference>
<feature type="domain" description="CBS" evidence="2">
    <location>
        <begin position="293"/>
        <end position="355"/>
    </location>
</feature>
<accession>D1CHL6</accession>
<evidence type="ECO:0000256" key="1">
    <source>
        <dbReference type="PROSITE-ProRule" id="PRU00703"/>
    </source>
</evidence>
<dbReference type="SUPFAM" id="SSF54631">
    <property type="entry name" value="CBS-domain pair"/>
    <property type="match status" value="1"/>
</dbReference>
<dbReference type="SMART" id="SM00924">
    <property type="entry name" value="MgtE_N"/>
    <property type="match status" value="1"/>
</dbReference>
<dbReference type="InterPro" id="IPR006669">
    <property type="entry name" value="MgtE_transporter"/>
</dbReference>
<dbReference type="SMART" id="SM00116">
    <property type="entry name" value="CBS"/>
    <property type="match status" value="2"/>
</dbReference>
<keyword evidence="4" id="KW-1185">Reference proteome</keyword>
<reference evidence="4" key="1">
    <citation type="journal article" date="2010" name="Stand. Genomic Sci.">
        <title>Complete genome sequence of 'Thermobaculum terrenum' type strain (YNP1).</title>
        <authorList>
            <person name="Kiss H."/>
            <person name="Cleland D."/>
            <person name="Lapidus A."/>
            <person name="Lucas S."/>
            <person name="Glavina Del Rio T."/>
            <person name="Nolan M."/>
            <person name="Tice H."/>
            <person name="Han C."/>
            <person name="Goodwin L."/>
            <person name="Pitluck S."/>
            <person name="Liolios K."/>
            <person name="Ivanova N."/>
            <person name="Mavromatis K."/>
            <person name="Ovchinnikova G."/>
            <person name="Pati A."/>
            <person name="Chen A."/>
            <person name="Palaniappan K."/>
            <person name="Land M."/>
            <person name="Hauser L."/>
            <person name="Chang Y."/>
            <person name="Jeffries C."/>
            <person name="Lu M."/>
            <person name="Brettin T."/>
            <person name="Detter J."/>
            <person name="Goker M."/>
            <person name="Tindall B."/>
            <person name="Beck B."/>
            <person name="McDermott T."/>
            <person name="Woyke T."/>
            <person name="Bristow J."/>
            <person name="Eisen J."/>
            <person name="Markowitz V."/>
            <person name="Hugenholtz P."/>
            <person name="Kyrpides N."/>
            <person name="Klenk H."/>
            <person name="Cheng J."/>
        </authorList>
    </citation>
    <scope>NUCLEOTIDE SEQUENCE [LARGE SCALE GENOMIC DNA]</scope>
    <source>
        <strain evidence="4">ATCC BAA-798 / YNP1</strain>
    </source>
</reference>
<dbReference type="CDD" id="cd04606">
    <property type="entry name" value="CBS_pair_Mg_transporter"/>
    <property type="match status" value="1"/>
</dbReference>
<dbReference type="GO" id="GO:0015095">
    <property type="term" value="F:magnesium ion transmembrane transporter activity"/>
    <property type="evidence" value="ECO:0007669"/>
    <property type="project" value="InterPro"/>
</dbReference>
<evidence type="ECO:0000259" key="2">
    <source>
        <dbReference type="PROSITE" id="PS51371"/>
    </source>
</evidence>
<dbReference type="AlphaFoldDB" id="D1CHL6"/>
<dbReference type="PANTHER" id="PTHR43773">
    <property type="entry name" value="MAGNESIUM TRANSPORTER MGTE"/>
    <property type="match status" value="1"/>
</dbReference>
<dbReference type="InterPro" id="IPR000644">
    <property type="entry name" value="CBS_dom"/>
</dbReference>
<dbReference type="Pfam" id="PF00571">
    <property type="entry name" value="CBS"/>
    <property type="match status" value="2"/>
</dbReference>
<dbReference type="PROSITE" id="PS51371">
    <property type="entry name" value="CBS"/>
    <property type="match status" value="2"/>
</dbReference>